<organism evidence="1 2">
    <name type="scientific">Mucuna pruriens</name>
    <name type="common">Velvet bean</name>
    <name type="synonym">Dolichos pruriens</name>
    <dbReference type="NCBI Taxonomy" id="157652"/>
    <lineage>
        <taxon>Eukaryota</taxon>
        <taxon>Viridiplantae</taxon>
        <taxon>Streptophyta</taxon>
        <taxon>Embryophyta</taxon>
        <taxon>Tracheophyta</taxon>
        <taxon>Spermatophyta</taxon>
        <taxon>Magnoliopsida</taxon>
        <taxon>eudicotyledons</taxon>
        <taxon>Gunneridae</taxon>
        <taxon>Pentapetalae</taxon>
        <taxon>rosids</taxon>
        <taxon>fabids</taxon>
        <taxon>Fabales</taxon>
        <taxon>Fabaceae</taxon>
        <taxon>Papilionoideae</taxon>
        <taxon>50 kb inversion clade</taxon>
        <taxon>NPAAA clade</taxon>
        <taxon>indigoferoid/millettioid clade</taxon>
        <taxon>Phaseoleae</taxon>
        <taxon>Mucuna</taxon>
    </lineage>
</organism>
<dbReference type="EMBL" id="QJKJ01013095">
    <property type="protein sequence ID" value="RDX67217.1"/>
    <property type="molecule type" value="Genomic_DNA"/>
</dbReference>
<reference evidence="1" key="1">
    <citation type="submission" date="2018-05" db="EMBL/GenBank/DDBJ databases">
        <title>Draft genome of Mucuna pruriens seed.</title>
        <authorList>
            <person name="Nnadi N.E."/>
            <person name="Vos R."/>
            <person name="Hasami M.H."/>
            <person name="Devisetty U.K."/>
            <person name="Aguiy J.C."/>
        </authorList>
    </citation>
    <scope>NUCLEOTIDE SEQUENCE [LARGE SCALE GENOMIC DNA]</scope>
    <source>
        <strain evidence="1">JCA_2017</strain>
    </source>
</reference>
<comment type="caution">
    <text evidence="1">The sequence shown here is derived from an EMBL/GenBank/DDBJ whole genome shotgun (WGS) entry which is preliminary data.</text>
</comment>
<evidence type="ECO:0000313" key="1">
    <source>
        <dbReference type="EMBL" id="RDX67217.1"/>
    </source>
</evidence>
<evidence type="ECO:0000313" key="2">
    <source>
        <dbReference type="Proteomes" id="UP000257109"/>
    </source>
</evidence>
<feature type="non-terminal residue" evidence="1">
    <location>
        <position position="1"/>
    </location>
</feature>
<name>A0A371EMD5_MUCPR</name>
<dbReference type="Proteomes" id="UP000257109">
    <property type="component" value="Unassembled WGS sequence"/>
</dbReference>
<sequence>MVSVLVNGNLTNKFNVGRELTKGDPFPSFLLLSYSFIIHLQFVDDTFIIRERTSKNVRVGSSLKVNFNKSILLGIHVNNQCCLRKHGKPLKFIYLETPEIDKALKAHE</sequence>
<accession>A0A371EMD5</accession>
<gene>
    <name evidence="1" type="ORF">CR513_53934</name>
</gene>
<proteinExistence type="predicted"/>
<dbReference type="AlphaFoldDB" id="A0A371EMD5"/>
<keyword evidence="2" id="KW-1185">Reference proteome</keyword>
<protein>
    <submittedName>
        <fullName evidence="1">Uncharacterized protein</fullName>
    </submittedName>
</protein>